<proteinExistence type="inferred from homology"/>
<gene>
    <name evidence="5" type="ORF">IM725_14490</name>
</gene>
<dbReference type="Pfam" id="PF02775">
    <property type="entry name" value="TPP_enzyme_C"/>
    <property type="match status" value="1"/>
</dbReference>
<dbReference type="EMBL" id="JADDOJ010000064">
    <property type="protein sequence ID" value="MBE7941786.1"/>
    <property type="molecule type" value="Genomic_DNA"/>
</dbReference>
<keyword evidence="6" id="KW-1185">Reference proteome</keyword>
<protein>
    <submittedName>
        <fullName evidence="5">Acetolactate synthase large subunit</fullName>
    </submittedName>
</protein>
<dbReference type="InterPro" id="IPR029061">
    <property type="entry name" value="THDP-binding"/>
</dbReference>
<dbReference type="CDD" id="cd07035">
    <property type="entry name" value="TPP_PYR_POX_like"/>
    <property type="match status" value="1"/>
</dbReference>
<name>A0ABR9SHF6_9BURK</name>
<evidence type="ECO:0000259" key="3">
    <source>
        <dbReference type="Pfam" id="PF02775"/>
    </source>
</evidence>
<dbReference type="InterPro" id="IPR000399">
    <property type="entry name" value="TPP-bd_CS"/>
</dbReference>
<dbReference type="CDD" id="cd02002">
    <property type="entry name" value="TPP_BFDC"/>
    <property type="match status" value="1"/>
</dbReference>
<dbReference type="InterPro" id="IPR045229">
    <property type="entry name" value="TPP_enz"/>
</dbReference>
<dbReference type="Pfam" id="PF02776">
    <property type="entry name" value="TPP_enzyme_N"/>
    <property type="match status" value="1"/>
</dbReference>
<dbReference type="RefSeq" id="WP_193781349.1">
    <property type="nucleotide sequence ID" value="NZ_JADDOJ010000064.1"/>
</dbReference>
<comment type="caution">
    <text evidence="5">The sequence shown here is derived from an EMBL/GenBank/DDBJ whole genome shotgun (WGS) entry which is preliminary data.</text>
</comment>
<evidence type="ECO:0000313" key="6">
    <source>
        <dbReference type="Proteomes" id="UP000715965"/>
    </source>
</evidence>
<sequence length="520" mass="53488">MNGAQALVQALQHSGVDTCFANPGTSEMHFVAALDGAQGLRCVLGLFEGVATGAADGYWRMAGRPAATLLHLGPGLANGLANLHNAKKARSGIVNIVGDHATGHLALDAPLTSDLEGVARPMSHWVHRVASADAVAAAGREAVQQARRRPGHIATLALAADAAWSPLSLPLPDLGPLPEPAFEPLQQPALQAAVDLLRRDPGGTLLLLGGAAMRQEAIAWAGRIAAHTGCGLMSEFYVERAARGAGRVPVPRLPYAVEPAMAALAPWRQIVLVHAMPPVAFFAYPGKPGRLEAPGTGFVHFSHHGQDATAALEALADALGARQARPVLAAARDRGAALPTGALDAAGIAAVIAGVLPEQAIVVDEAISTGRSFDAATRQAAPHDWLANMGGAIGFGLPVAVGAALAAPGRRVLALEGDGSAMYTPQALWTLAREGLDVTAVIFANRSYQILRGEFAGVGAGEPGPRAAGMLSLDRPALDWVQLSKGFGVPATRVHDLAQLADALRRSFATPGPSLIEAVL</sequence>
<feature type="domain" description="Thiamine pyrophosphate enzyme TPP-binding" evidence="3">
    <location>
        <begin position="379"/>
        <end position="517"/>
    </location>
</feature>
<dbReference type="PANTHER" id="PTHR18968">
    <property type="entry name" value="THIAMINE PYROPHOSPHATE ENZYMES"/>
    <property type="match status" value="1"/>
</dbReference>
<dbReference type="Proteomes" id="UP000715965">
    <property type="component" value="Unassembled WGS sequence"/>
</dbReference>
<keyword evidence="2" id="KW-0786">Thiamine pyrophosphate</keyword>
<evidence type="ECO:0000256" key="2">
    <source>
        <dbReference type="ARBA" id="ARBA00023052"/>
    </source>
</evidence>
<reference evidence="5 6" key="1">
    <citation type="submission" date="2020-10" db="EMBL/GenBank/DDBJ databases">
        <title>Draft genome of Ramlibacter aquaticus LMG 30558.</title>
        <authorList>
            <person name="Props R."/>
        </authorList>
    </citation>
    <scope>NUCLEOTIDE SEQUENCE [LARGE SCALE GENOMIC DNA]</scope>
    <source>
        <strain evidence="5 6">LMG 30558</strain>
    </source>
</reference>
<dbReference type="PROSITE" id="PS00187">
    <property type="entry name" value="TPP_ENZYMES"/>
    <property type="match status" value="1"/>
</dbReference>
<evidence type="ECO:0000313" key="5">
    <source>
        <dbReference type="EMBL" id="MBE7941786.1"/>
    </source>
</evidence>
<evidence type="ECO:0000259" key="4">
    <source>
        <dbReference type="Pfam" id="PF02776"/>
    </source>
</evidence>
<organism evidence="5 6">
    <name type="scientific">Ramlibacter aquaticus</name>
    <dbReference type="NCBI Taxonomy" id="2780094"/>
    <lineage>
        <taxon>Bacteria</taxon>
        <taxon>Pseudomonadati</taxon>
        <taxon>Pseudomonadota</taxon>
        <taxon>Betaproteobacteria</taxon>
        <taxon>Burkholderiales</taxon>
        <taxon>Comamonadaceae</taxon>
        <taxon>Ramlibacter</taxon>
    </lineage>
</organism>
<feature type="domain" description="Thiamine pyrophosphate enzyme N-terminal TPP-binding" evidence="4">
    <location>
        <begin position="1"/>
        <end position="106"/>
    </location>
</feature>
<dbReference type="PANTHER" id="PTHR18968:SF86">
    <property type="entry name" value="ACETOLACTATE SYNTHASE LARGE SUBUNIT ILVX-RELATED"/>
    <property type="match status" value="1"/>
</dbReference>
<accession>A0ABR9SHF6</accession>
<dbReference type="Gene3D" id="3.40.50.970">
    <property type="match status" value="2"/>
</dbReference>
<comment type="similarity">
    <text evidence="1">Belongs to the TPP enzyme family.</text>
</comment>
<dbReference type="InterPro" id="IPR012001">
    <property type="entry name" value="Thiamin_PyroP_enz_TPP-bd_dom"/>
</dbReference>
<evidence type="ECO:0000256" key="1">
    <source>
        <dbReference type="ARBA" id="ARBA00007812"/>
    </source>
</evidence>
<dbReference type="NCBIfam" id="NF005760">
    <property type="entry name" value="PRK07586.1"/>
    <property type="match status" value="1"/>
</dbReference>
<dbReference type="InterPro" id="IPR011766">
    <property type="entry name" value="TPP_enzyme_TPP-bd"/>
</dbReference>
<dbReference type="SUPFAM" id="SSF52518">
    <property type="entry name" value="Thiamin diphosphate-binding fold (THDP-binding)"/>
    <property type="match status" value="2"/>
</dbReference>